<sequence length="116" mass="13150">MRKRGVWSVYKCIQRIQAHRGLAVSTWPPNRVASCWPPQTFFSSLYGLRANCQLSGMREVSGSSFIQVKSRHCAFSTDTMKTSGERIVTGCHDIQESWVSKPENTDIPTLPNLIYK</sequence>
<dbReference type="InParanoid" id="A0A212EGL3"/>
<dbReference type="KEGG" id="dpl:KGM_206146"/>
<protein>
    <submittedName>
        <fullName evidence="1">Uncharacterized protein</fullName>
    </submittedName>
</protein>
<proteinExistence type="predicted"/>
<gene>
    <name evidence="1" type="ORF">KGM_206146</name>
</gene>
<evidence type="ECO:0000313" key="2">
    <source>
        <dbReference type="Proteomes" id="UP000007151"/>
    </source>
</evidence>
<dbReference type="EMBL" id="AGBW02015069">
    <property type="protein sequence ID" value="OWR40627.1"/>
    <property type="molecule type" value="Genomic_DNA"/>
</dbReference>
<accession>A0A212EGL3</accession>
<evidence type="ECO:0000313" key="1">
    <source>
        <dbReference type="EMBL" id="OWR40627.1"/>
    </source>
</evidence>
<organism evidence="1 2">
    <name type="scientific">Danaus plexippus plexippus</name>
    <dbReference type="NCBI Taxonomy" id="278856"/>
    <lineage>
        <taxon>Eukaryota</taxon>
        <taxon>Metazoa</taxon>
        <taxon>Ecdysozoa</taxon>
        <taxon>Arthropoda</taxon>
        <taxon>Hexapoda</taxon>
        <taxon>Insecta</taxon>
        <taxon>Pterygota</taxon>
        <taxon>Neoptera</taxon>
        <taxon>Endopterygota</taxon>
        <taxon>Lepidoptera</taxon>
        <taxon>Glossata</taxon>
        <taxon>Ditrysia</taxon>
        <taxon>Papilionoidea</taxon>
        <taxon>Nymphalidae</taxon>
        <taxon>Danainae</taxon>
        <taxon>Danaini</taxon>
        <taxon>Danaina</taxon>
        <taxon>Danaus</taxon>
        <taxon>Danaus</taxon>
    </lineage>
</organism>
<comment type="caution">
    <text evidence="1">The sequence shown here is derived from an EMBL/GenBank/DDBJ whole genome shotgun (WGS) entry which is preliminary data.</text>
</comment>
<name>A0A212EGL3_DANPL</name>
<dbReference type="Proteomes" id="UP000007151">
    <property type="component" value="Unassembled WGS sequence"/>
</dbReference>
<reference evidence="1 2" key="1">
    <citation type="journal article" date="2011" name="Cell">
        <title>The monarch butterfly genome yields insights into long-distance migration.</title>
        <authorList>
            <person name="Zhan S."/>
            <person name="Merlin C."/>
            <person name="Boore J.L."/>
            <person name="Reppert S.M."/>
        </authorList>
    </citation>
    <scope>NUCLEOTIDE SEQUENCE [LARGE SCALE GENOMIC DNA]</scope>
    <source>
        <strain evidence="1">F-2</strain>
    </source>
</reference>
<keyword evidence="2" id="KW-1185">Reference proteome</keyword>
<dbReference type="AlphaFoldDB" id="A0A212EGL3"/>